<dbReference type="Proteomes" id="UP000199041">
    <property type="component" value="Unassembled WGS sequence"/>
</dbReference>
<evidence type="ECO:0000313" key="1">
    <source>
        <dbReference type="EMBL" id="SEA14308.1"/>
    </source>
</evidence>
<evidence type="ECO:0000313" key="2">
    <source>
        <dbReference type="Proteomes" id="UP000199041"/>
    </source>
</evidence>
<reference evidence="1 2" key="1">
    <citation type="submission" date="2016-10" db="EMBL/GenBank/DDBJ databases">
        <authorList>
            <person name="de Groot N.N."/>
        </authorList>
    </citation>
    <scope>NUCLEOTIDE SEQUENCE [LARGE SCALE GENOMIC DNA]</scope>
    <source>
        <strain evidence="1 2">Vu-144</strain>
    </source>
</reference>
<dbReference type="STRING" id="551991.SAMN05192529_10918"/>
<keyword evidence="2" id="KW-1185">Reference proteome</keyword>
<name>A0A1H3YTB6_9BACT</name>
<organism evidence="1 2">
    <name type="scientific">Arachidicoccus rhizosphaerae</name>
    <dbReference type="NCBI Taxonomy" id="551991"/>
    <lineage>
        <taxon>Bacteria</taxon>
        <taxon>Pseudomonadati</taxon>
        <taxon>Bacteroidota</taxon>
        <taxon>Chitinophagia</taxon>
        <taxon>Chitinophagales</taxon>
        <taxon>Chitinophagaceae</taxon>
        <taxon>Arachidicoccus</taxon>
    </lineage>
</organism>
<accession>A0A1H3YTB6</accession>
<dbReference type="AlphaFoldDB" id="A0A1H3YTB6"/>
<gene>
    <name evidence="1" type="ORF">SAMN05192529_10918</name>
</gene>
<protein>
    <submittedName>
        <fullName evidence="1">Uncharacterized protein</fullName>
    </submittedName>
</protein>
<dbReference type="EMBL" id="FNQY01000009">
    <property type="protein sequence ID" value="SEA14308.1"/>
    <property type="molecule type" value="Genomic_DNA"/>
</dbReference>
<sequence length="108" mass="12422">MKLHFLCWAIKTKSNTATVKGWIKDNFSSHLYIWGIEPTVNRALLFAVSNELVKNIGPDFLITTKGNDLVKAITRDKELYNREREFLSSIGKNKITELQINKLASKFH</sequence>
<proteinExistence type="predicted"/>